<comment type="caution">
    <text evidence="1">The sequence shown here is derived from an EMBL/GenBank/DDBJ whole genome shotgun (WGS) entry which is preliminary data.</text>
</comment>
<dbReference type="EMBL" id="CM055741">
    <property type="protein sequence ID" value="KAJ8002054.1"/>
    <property type="molecule type" value="Genomic_DNA"/>
</dbReference>
<proteinExistence type="predicted"/>
<protein>
    <submittedName>
        <fullName evidence="1">Uncharacterized protein</fullName>
    </submittedName>
</protein>
<gene>
    <name evidence="1" type="ORF">DPEC_G00175820</name>
</gene>
<evidence type="ECO:0000313" key="1">
    <source>
        <dbReference type="EMBL" id="KAJ8002054.1"/>
    </source>
</evidence>
<name>A0ACC2GEA1_DALPE</name>
<reference evidence="1" key="1">
    <citation type="submission" date="2021-05" db="EMBL/GenBank/DDBJ databases">
        <authorList>
            <person name="Pan Q."/>
            <person name="Jouanno E."/>
            <person name="Zahm M."/>
            <person name="Klopp C."/>
            <person name="Cabau C."/>
            <person name="Louis A."/>
            <person name="Berthelot C."/>
            <person name="Parey E."/>
            <person name="Roest Crollius H."/>
            <person name="Montfort J."/>
            <person name="Robinson-Rechavi M."/>
            <person name="Bouchez O."/>
            <person name="Lampietro C."/>
            <person name="Lopez Roques C."/>
            <person name="Donnadieu C."/>
            <person name="Postlethwait J."/>
            <person name="Bobe J."/>
            <person name="Dillon D."/>
            <person name="Chandos A."/>
            <person name="von Hippel F."/>
            <person name="Guiguen Y."/>
        </authorList>
    </citation>
    <scope>NUCLEOTIDE SEQUENCE</scope>
    <source>
        <strain evidence="1">YG-Jan2019</strain>
    </source>
</reference>
<sequence length="255" mass="28701">MFFRQPDECRYKTGIVTLDHVYSQCLAFPELWSPNALPASEFLCLRPEDTISVFEIEIAECPLRLDDVQHFLTRCPELSLGWFEGGCLVAIIIIGSLGDQEKLAMDALTLHKPHGSTVHIHVPAVHRSDRQQGKASVLMLCFLQYLRWLPYVPRAVLMCEHLLVPFYQKSGFKAQGPCDITVGPLTFIEMMMYPVRGQATVVSEGQWNETVHFSEEPRCWAAFSNLVQVAVVSSVCDMWAPRTAEAKGLSALTAW</sequence>
<evidence type="ECO:0000313" key="2">
    <source>
        <dbReference type="Proteomes" id="UP001157502"/>
    </source>
</evidence>
<dbReference type="Proteomes" id="UP001157502">
    <property type="component" value="Chromosome 14"/>
</dbReference>
<accession>A0ACC2GEA1</accession>
<organism evidence="1 2">
    <name type="scientific">Dallia pectoralis</name>
    <name type="common">Alaska blackfish</name>
    <dbReference type="NCBI Taxonomy" id="75939"/>
    <lineage>
        <taxon>Eukaryota</taxon>
        <taxon>Metazoa</taxon>
        <taxon>Chordata</taxon>
        <taxon>Craniata</taxon>
        <taxon>Vertebrata</taxon>
        <taxon>Euteleostomi</taxon>
        <taxon>Actinopterygii</taxon>
        <taxon>Neopterygii</taxon>
        <taxon>Teleostei</taxon>
        <taxon>Protacanthopterygii</taxon>
        <taxon>Esociformes</taxon>
        <taxon>Umbridae</taxon>
        <taxon>Dallia</taxon>
    </lineage>
</organism>
<keyword evidence="2" id="KW-1185">Reference proteome</keyword>